<dbReference type="Pfam" id="PF03992">
    <property type="entry name" value="ABM"/>
    <property type="match status" value="1"/>
</dbReference>
<dbReference type="InterPro" id="IPR007138">
    <property type="entry name" value="ABM_dom"/>
</dbReference>
<protein>
    <recommendedName>
        <fullName evidence="2">ABM domain-containing protein</fullName>
    </recommendedName>
</protein>
<comment type="caution">
    <text evidence="3">The sequence shown here is derived from an EMBL/GenBank/DDBJ whole genome shotgun (WGS) entry which is preliminary data.</text>
</comment>
<feature type="region of interest" description="Disordered" evidence="1">
    <location>
        <begin position="1"/>
        <end position="24"/>
    </location>
</feature>
<evidence type="ECO:0000313" key="4">
    <source>
        <dbReference type="Proteomes" id="UP000226437"/>
    </source>
</evidence>
<dbReference type="AlphaFoldDB" id="A0A2G0CAY6"/>
<keyword evidence="4" id="KW-1185">Reference proteome</keyword>
<evidence type="ECO:0000259" key="2">
    <source>
        <dbReference type="PROSITE" id="PS51725"/>
    </source>
</evidence>
<evidence type="ECO:0000256" key="1">
    <source>
        <dbReference type="SAM" id="MobiDB-lite"/>
    </source>
</evidence>
<reference evidence="3 4" key="1">
    <citation type="submission" date="2017-10" db="EMBL/GenBank/DDBJ databases">
        <title>The draft genome sequence of Lewinella marina KCTC 32374.</title>
        <authorList>
            <person name="Wang K."/>
        </authorList>
    </citation>
    <scope>NUCLEOTIDE SEQUENCE [LARGE SCALE GENOMIC DNA]</scope>
    <source>
        <strain evidence="3 4">MKG-38</strain>
    </source>
</reference>
<dbReference type="EMBL" id="PDLO01000012">
    <property type="protein sequence ID" value="PHK97123.1"/>
    <property type="molecule type" value="Genomic_DNA"/>
</dbReference>
<sequence>MSITSNHGRTDAQAHPPHNTSTMAHAHLGEGYDVYTVIFEFTVEPWQQKELSEKIQALVHDIVCHQPGFISSHLHLSQDGEKVINYFQWESRDAFDEFRRDEEKQQRIRPVIGPYKPQPRAYDVVYSAHRNVG</sequence>
<dbReference type="PROSITE" id="PS51725">
    <property type="entry name" value="ABM"/>
    <property type="match status" value="1"/>
</dbReference>
<organism evidence="3 4">
    <name type="scientific">Neolewinella marina</name>
    <dbReference type="NCBI Taxonomy" id="438751"/>
    <lineage>
        <taxon>Bacteria</taxon>
        <taxon>Pseudomonadati</taxon>
        <taxon>Bacteroidota</taxon>
        <taxon>Saprospiria</taxon>
        <taxon>Saprospirales</taxon>
        <taxon>Lewinellaceae</taxon>
        <taxon>Neolewinella</taxon>
    </lineage>
</organism>
<name>A0A2G0CAY6_9BACT</name>
<dbReference type="InterPro" id="IPR011008">
    <property type="entry name" value="Dimeric_a/b-barrel"/>
</dbReference>
<proteinExistence type="predicted"/>
<dbReference type="Gene3D" id="3.30.70.100">
    <property type="match status" value="1"/>
</dbReference>
<gene>
    <name evidence="3" type="ORF">CGL56_17355</name>
</gene>
<evidence type="ECO:0000313" key="3">
    <source>
        <dbReference type="EMBL" id="PHK97123.1"/>
    </source>
</evidence>
<accession>A0A2G0CAY6</accession>
<dbReference type="SUPFAM" id="SSF54909">
    <property type="entry name" value="Dimeric alpha+beta barrel"/>
    <property type="match status" value="1"/>
</dbReference>
<dbReference type="Proteomes" id="UP000226437">
    <property type="component" value="Unassembled WGS sequence"/>
</dbReference>
<feature type="domain" description="ABM" evidence="2">
    <location>
        <begin position="35"/>
        <end position="125"/>
    </location>
</feature>